<evidence type="ECO:0000313" key="2">
    <source>
        <dbReference type="Proteomes" id="UP000217277"/>
    </source>
</evidence>
<evidence type="ECO:0000313" key="1">
    <source>
        <dbReference type="EMBL" id="ATC81459.1"/>
    </source>
</evidence>
<keyword evidence="2" id="KW-1185">Reference proteome</keyword>
<gene>
    <name evidence="1" type="ORF">PAGA_a0978</name>
</gene>
<reference evidence="1" key="1">
    <citation type="submission" date="2015-03" db="EMBL/GenBank/DDBJ databases">
        <authorList>
            <person name="Xie B.-B."/>
            <person name="Rong J.-C."/>
            <person name="Qin Q.-L."/>
            <person name="Zhang Y.-Z."/>
        </authorList>
    </citation>
    <scope>NUCLEOTIDE SEQUENCE</scope>
    <source>
        <strain evidence="1">DSM 14585</strain>
    </source>
</reference>
<dbReference type="EMBL" id="CP011011">
    <property type="protein sequence ID" value="ATC81459.1"/>
    <property type="molecule type" value="Genomic_DNA"/>
</dbReference>
<organism evidence="1 2">
    <name type="scientific">Pseudoalteromonas agarivorans DSM 14585</name>
    <dbReference type="NCBI Taxonomy" id="1312369"/>
    <lineage>
        <taxon>Bacteria</taxon>
        <taxon>Pseudomonadati</taxon>
        <taxon>Pseudomonadota</taxon>
        <taxon>Gammaproteobacteria</taxon>
        <taxon>Alteromonadales</taxon>
        <taxon>Pseudoalteromonadaceae</taxon>
        <taxon>Pseudoalteromonas</taxon>
    </lineage>
</organism>
<accession>A0ACA8DU81</accession>
<proteinExistence type="predicted"/>
<sequence length="242" mass="28231">MTKSLAEENTQEYIESNGFTALIKRTNRTKTASITVESGEVCIVVPYALGNERIAKLLENKRQWIKEKIALHYEAQPKSNKEFVSGECFSYLGRNYRLKVNQGYYKPAKLINGRFSVTLFAGANNAELIKESLLAWYEKHAEIKFNEKVKRYADIMNVKYNSVGIKNYKSRWGSCTAEGDITFNWKVIMAPNRIVDYVVVHELCHLIHHDHSPKFWREVERFMPDYLECKEWLKHNGARLEL</sequence>
<dbReference type="Proteomes" id="UP000217277">
    <property type="component" value="Chromosome I"/>
</dbReference>
<protein>
    <submittedName>
        <fullName evidence="1">Uncharacterized protein</fullName>
    </submittedName>
</protein>
<name>A0ACA8DU81_9GAMM</name>